<evidence type="ECO:0000256" key="1">
    <source>
        <dbReference type="ARBA" id="ARBA00004413"/>
    </source>
</evidence>
<gene>
    <name evidence="12" type="primary">fliJ</name>
    <name evidence="12" type="ORF">I6K02_20380</name>
</gene>
<organism evidence="12 13">
    <name type="scientific">Burkholderia dolosa</name>
    <dbReference type="NCBI Taxonomy" id="152500"/>
    <lineage>
        <taxon>Bacteria</taxon>
        <taxon>Pseudomonadati</taxon>
        <taxon>Pseudomonadota</taxon>
        <taxon>Betaproteobacteria</taxon>
        <taxon>Burkholderiales</taxon>
        <taxon>Burkholderiaceae</taxon>
        <taxon>Burkholderia</taxon>
        <taxon>Burkholderia cepacia complex</taxon>
    </lineage>
</organism>
<dbReference type="GO" id="GO:0015031">
    <property type="term" value="P:protein transport"/>
    <property type="evidence" value="ECO:0007669"/>
    <property type="project" value="UniProtKB-KW"/>
</dbReference>
<keyword evidence="13" id="KW-1185">Reference proteome</keyword>
<keyword evidence="7" id="KW-1005">Bacterial flagellum biogenesis</keyword>
<evidence type="ECO:0000313" key="12">
    <source>
        <dbReference type="EMBL" id="QRO80665.1"/>
    </source>
</evidence>
<dbReference type="AlphaFoldDB" id="A0A892IC58"/>
<comment type="similarity">
    <text evidence="2">Belongs to the FliJ family.</text>
</comment>
<dbReference type="GO" id="GO:0005886">
    <property type="term" value="C:plasma membrane"/>
    <property type="evidence" value="ECO:0007669"/>
    <property type="project" value="UniProtKB-SubCell"/>
</dbReference>
<accession>A0A892IC58</accession>
<evidence type="ECO:0000256" key="10">
    <source>
        <dbReference type="ARBA" id="ARBA00023225"/>
    </source>
</evidence>
<dbReference type="GO" id="GO:0044781">
    <property type="term" value="P:bacterial-type flagellum organization"/>
    <property type="evidence" value="ECO:0007669"/>
    <property type="project" value="UniProtKB-KW"/>
</dbReference>
<evidence type="ECO:0000256" key="6">
    <source>
        <dbReference type="ARBA" id="ARBA00022500"/>
    </source>
</evidence>
<dbReference type="RefSeq" id="WP_006766955.1">
    <property type="nucleotide sequence ID" value="NZ_CABVPR010000066.1"/>
</dbReference>
<evidence type="ECO:0000256" key="4">
    <source>
        <dbReference type="ARBA" id="ARBA00022448"/>
    </source>
</evidence>
<keyword evidence="5" id="KW-1003">Cell membrane</keyword>
<evidence type="ECO:0000313" key="13">
    <source>
        <dbReference type="Proteomes" id="UP000625568"/>
    </source>
</evidence>
<proteinExistence type="inferred from homology"/>
<keyword evidence="12" id="KW-0282">Flagellum</keyword>
<evidence type="ECO:0000256" key="7">
    <source>
        <dbReference type="ARBA" id="ARBA00022795"/>
    </source>
</evidence>
<dbReference type="Gene3D" id="1.10.287.1700">
    <property type="match status" value="1"/>
</dbReference>
<dbReference type="InterPro" id="IPR053716">
    <property type="entry name" value="Flag_assembly_chemotaxis_eff"/>
</dbReference>
<dbReference type="GO" id="GO:0006935">
    <property type="term" value="P:chemotaxis"/>
    <property type="evidence" value="ECO:0007669"/>
    <property type="project" value="UniProtKB-KW"/>
</dbReference>
<evidence type="ECO:0000256" key="11">
    <source>
        <dbReference type="SAM" id="MobiDB-lite"/>
    </source>
</evidence>
<sequence>MSIERAVGSLARLAELRKRDVDRLGAAFAERQTEHRRHRATLAQLQSLADELPEVRRGHPALAANGGDYKALLLDTIHRQADQLAVHERAMTDSRTALVEAMRRHRSLTAVLERRRGEMAHARDARSRKREDELATQAWLRQRTDGGRSFHDG</sequence>
<dbReference type="InterPro" id="IPR012823">
    <property type="entry name" value="Flagell_FliJ"/>
</dbReference>
<dbReference type="GO" id="GO:0071973">
    <property type="term" value="P:bacterial-type flagellum-dependent cell motility"/>
    <property type="evidence" value="ECO:0007669"/>
    <property type="project" value="InterPro"/>
</dbReference>
<dbReference type="Proteomes" id="UP000625568">
    <property type="component" value="Chromosome 2"/>
</dbReference>
<dbReference type="NCBIfam" id="TIGR02473">
    <property type="entry name" value="flagell_FliJ"/>
    <property type="match status" value="1"/>
</dbReference>
<evidence type="ECO:0000256" key="9">
    <source>
        <dbReference type="ARBA" id="ARBA00023136"/>
    </source>
</evidence>
<feature type="region of interest" description="Disordered" evidence="11">
    <location>
        <begin position="116"/>
        <end position="153"/>
    </location>
</feature>
<comment type="subcellular location">
    <subcellularLocation>
        <location evidence="1">Cell membrane</location>
        <topology evidence="1">Peripheral membrane protein</topology>
        <orientation evidence="1">Cytoplasmic side</orientation>
    </subcellularLocation>
</comment>
<keyword evidence="12" id="KW-0966">Cell projection</keyword>
<evidence type="ECO:0000256" key="3">
    <source>
        <dbReference type="ARBA" id="ARBA00020392"/>
    </source>
</evidence>
<evidence type="ECO:0000256" key="5">
    <source>
        <dbReference type="ARBA" id="ARBA00022475"/>
    </source>
</evidence>
<name>A0A892IC58_9BURK</name>
<dbReference type="Pfam" id="PF02050">
    <property type="entry name" value="FliJ"/>
    <property type="match status" value="1"/>
</dbReference>
<dbReference type="GO" id="GO:0009288">
    <property type="term" value="C:bacterial-type flagellum"/>
    <property type="evidence" value="ECO:0007669"/>
    <property type="project" value="InterPro"/>
</dbReference>
<protein>
    <recommendedName>
        <fullName evidence="3">Flagellar FliJ protein</fullName>
    </recommendedName>
</protein>
<keyword evidence="4" id="KW-0813">Transport</keyword>
<feature type="compositionally biased region" description="Basic and acidic residues" evidence="11">
    <location>
        <begin position="116"/>
        <end position="133"/>
    </location>
</feature>
<evidence type="ECO:0000256" key="2">
    <source>
        <dbReference type="ARBA" id="ARBA00010004"/>
    </source>
</evidence>
<keyword evidence="8" id="KW-0653">Protein transport</keyword>
<keyword evidence="9" id="KW-0472">Membrane</keyword>
<reference evidence="12 13" key="1">
    <citation type="submission" date="2021-02" db="EMBL/GenBank/DDBJ databases">
        <title>FDA dAtabase for Regulatory Grade micrObial Sequences (FDA-ARGOS): Supporting development and validation of Infectious Disease Dx tests.</title>
        <authorList>
            <person name="Minogue T."/>
            <person name="Wolcott M."/>
            <person name="Wasieloski L."/>
            <person name="Aguilar W."/>
            <person name="Moore D."/>
            <person name="Jaissle J."/>
            <person name="Tallon L."/>
            <person name="Sadzewicz L."/>
            <person name="Zhao X."/>
            <person name="Boylan J."/>
            <person name="Ott S."/>
            <person name="Bowen H."/>
            <person name="Vavikolanu K."/>
            <person name="Mehta A."/>
            <person name="Aluvathingal J."/>
            <person name="Nadendla S."/>
            <person name="Yan Y."/>
            <person name="Sichtig H."/>
        </authorList>
    </citation>
    <scope>NUCLEOTIDE SEQUENCE [LARGE SCALE GENOMIC DNA]</scope>
    <source>
        <strain evidence="12 13">FDAARGOS_1272</strain>
    </source>
</reference>
<feature type="compositionally biased region" description="Basic and acidic residues" evidence="11">
    <location>
        <begin position="142"/>
        <end position="153"/>
    </location>
</feature>
<keyword evidence="10" id="KW-1006">Bacterial flagellum protein export</keyword>
<dbReference type="EMBL" id="CP069483">
    <property type="protein sequence ID" value="QRO80665.1"/>
    <property type="molecule type" value="Genomic_DNA"/>
</dbReference>
<keyword evidence="6" id="KW-0145">Chemotaxis</keyword>
<evidence type="ECO:0000256" key="8">
    <source>
        <dbReference type="ARBA" id="ARBA00022927"/>
    </source>
</evidence>
<dbReference type="GeneID" id="93130649"/>
<keyword evidence="12" id="KW-0969">Cilium</keyword>